<keyword evidence="2" id="KW-0378">Hydrolase</keyword>
<proteinExistence type="predicted"/>
<dbReference type="Gene3D" id="3.20.20.140">
    <property type="entry name" value="Metal-dependent hydrolases"/>
    <property type="match status" value="1"/>
</dbReference>
<evidence type="ECO:0000256" key="2">
    <source>
        <dbReference type="ARBA" id="ARBA00022801"/>
    </source>
</evidence>
<dbReference type="Pfam" id="PF07969">
    <property type="entry name" value="Amidohydro_3"/>
    <property type="match status" value="1"/>
</dbReference>
<dbReference type="KEGG" id="nae:BHE16_07040"/>
<keyword evidence="1" id="KW-0479">Metal-binding</keyword>
<dbReference type="AlphaFoldDB" id="A0A1L2ZN25"/>
<protein>
    <submittedName>
        <fullName evidence="4">Cytosine deaminase</fullName>
    </submittedName>
</protein>
<dbReference type="SUPFAM" id="SSF51556">
    <property type="entry name" value="Metallo-dependent hydrolases"/>
    <property type="match status" value="1"/>
</dbReference>
<dbReference type="InterPro" id="IPR032466">
    <property type="entry name" value="Metal_Hydrolase"/>
</dbReference>
<sequence>MRILNARLRETDGLHDVEVSNGRFTSITPAASIPGDAATAPASNDLDGSLRISVDVFDARGRMLVPQFVDAHLHLDYANTVGKPRLNESGTLFEAIDIWADHKAMGFVNKDLIKQNATNAIRAEVSNGVGFIRTHVDVTDPNLTALEAILEVKDEVREWCEVQIISFPQNGIFAYPNGNSLMEESLRRGADVVGGIPHFERSLTSGLRSVDWIFELAEKYDKLIDVHCDEIDDESSRFLEYMADLAVERSMQGRVTASHVVAMAYYKSGYMAKLLSKLREADVRFAINPTENLHLQGWGTDAPIPRGMAPIRTLIEGGLNVALGQDSIADPWYPIGEGDMLRILDFGLHVGHMLNEQYLGNCLDLITVNGAKNMGISDRYGIAVGNPASAIILDAPTDKEALWHQSDVLLSLHNGSVVFEREPQRTTWGSAVQS</sequence>
<dbReference type="Gene3D" id="2.30.40.10">
    <property type="entry name" value="Urease, subunit C, domain 1"/>
    <property type="match status" value="1"/>
</dbReference>
<evidence type="ECO:0000256" key="1">
    <source>
        <dbReference type="ARBA" id="ARBA00022723"/>
    </source>
</evidence>
<dbReference type="OrthoDB" id="3366604at2"/>
<dbReference type="InterPro" id="IPR013108">
    <property type="entry name" value="Amidohydro_3"/>
</dbReference>
<dbReference type="InterPro" id="IPR011059">
    <property type="entry name" value="Metal-dep_hydrolase_composite"/>
</dbReference>
<name>A0A1L2ZN25_9MICC</name>
<dbReference type="InterPro" id="IPR052349">
    <property type="entry name" value="Metallo-hydrolase_Enzymes"/>
</dbReference>
<evidence type="ECO:0000259" key="3">
    <source>
        <dbReference type="Pfam" id="PF07969"/>
    </source>
</evidence>
<dbReference type="PANTHER" id="PTHR32027">
    <property type="entry name" value="CYTOSINE DEAMINASE"/>
    <property type="match status" value="1"/>
</dbReference>
<dbReference type="SUPFAM" id="SSF51338">
    <property type="entry name" value="Composite domain of metallo-dependent hydrolases"/>
    <property type="match status" value="1"/>
</dbReference>
<feature type="domain" description="Amidohydrolase 3" evidence="3">
    <location>
        <begin position="55"/>
        <end position="419"/>
    </location>
</feature>
<evidence type="ECO:0000313" key="5">
    <source>
        <dbReference type="Proteomes" id="UP000183530"/>
    </source>
</evidence>
<dbReference type="Proteomes" id="UP000183530">
    <property type="component" value="Chromosome"/>
</dbReference>
<accession>A0A1L2ZN25</accession>
<dbReference type="PANTHER" id="PTHR32027:SF0">
    <property type="entry name" value="CYTOSINE DEAMINASE"/>
    <property type="match status" value="1"/>
</dbReference>
<keyword evidence="5" id="KW-1185">Reference proteome</keyword>
<dbReference type="EMBL" id="CP018135">
    <property type="protein sequence ID" value="APF40803.1"/>
    <property type="molecule type" value="Genomic_DNA"/>
</dbReference>
<dbReference type="CDD" id="cd01293">
    <property type="entry name" value="Bact_CD"/>
    <property type="match status" value="1"/>
</dbReference>
<dbReference type="GO" id="GO:0019239">
    <property type="term" value="F:deaminase activity"/>
    <property type="evidence" value="ECO:0007669"/>
    <property type="project" value="UniProtKB-ARBA"/>
</dbReference>
<dbReference type="RefSeq" id="WP_071894280.1">
    <property type="nucleotide sequence ID" value="NZ_CP018135.1"/>
</dbReference>
<dbReference type="FunFam" id="3.20.20.140:FF:000019">
    <property type="entry name" value="Cytosine deaminase"/>
    <property type="match status" value="1"/>
</dbReference>
<evidence type="ECO:0000313" key="4">
    <source>
        <dbReference type="EMBL" id="APF40803.1"/>
    </source>
</evidence>
<dbReference type="GO" id="GO:0016814">
    <property type="term" value="F:hydrolase activity, acting on carbon-nitrogen (but not peptide) bonds, in cyclic amidines"/>
    <property type="evidence" value="ECO:0007669"/>
    <property type="project" value="UniProtKB-ARBA"/>
</dbReference>
<dbReference type="STRING" id="556325.BHE16_07040"/>
<organism evidence="4 5">
    <name type="scientific">Neomicrococcus aestuarii</name>
    <dbReference type="NCBI Taxonomy" id="556325"/>
    <lineage>
        <taxon>Bacteria</taxon>
        <taxon>Bacillati</taxon>
        <taxon>Actinomycetota</taxon>
        <taxon>Actinomycetes</taxon>
        <taxon>Micrococcales</taxon>
        <taxon>Micrococcaceae</taxon>
        <taxon>Neomicrococcus</taxon>
    </lineage>
</organism>
<reference evidence="4 5" key="1">
    <citation type="submission" date="2016-11" db="EMBL/GenBank/DDBJ databases">
        <title>Genome sequencing of Zhihengliuella aestuarii B18 antagonistic to Plasmodiophora brassicae.</title>
        <authorList>
            <person name="Luo Y."/>
        </authorList>
    </citation>
    <scope>NUCLEOTIDE SEQUENCE [LARGE SCALE GENOMIC DNA]</scope>
    <source>
        <strain evidence="4 5">B18</strain>
    </source>
</reference>
<dbReference type="GO" id="GO:0046872">
    <property type="term" value="F:metal ion binding"/>
    <property type="evidence" value="ECO:0007669"/>
    <property type="project" value="UniProtKB-KW"/>
</dbReference>
<gene>
    <name evidence="4" type="ORF">BHE16_07040</name>
</gene>